<proteinExistence type="predicted"/>
<evidence type="ECO:0000256" key="1">
    <source>
        <dbReference type="SAM" id="MobiDB-lite"/>
    </source>
</evidence>
<gene>
    <name evidence="2" type="ORF">FCC1311_042492</name>
</gene>
<keyword evidence="3" id="KW-1185">Reference proteome</keyword>
<name>A0A2R5GAG7_9STRA</name>
<sequence length="232" mass="25058">MQAQAQGGGGAADLARDGVDAVHEVLGAASDVLAQLSEGLARRVEGGAASAGQLLHGRRQDLAERSGFMDEELLDVLEEEQELLAQEPTQEPTFEQSNSAMDEDNDEDDEDEDEDEEDEDEEDEDSGDDDAFAPPKDASDEARDADTFVAAFRKYEEAVSVLRPLAEQLDAHKTAVASGQSAPAHSEPASAEDLEELARLRKEAQAKNARLKLLVDRLRLLQQQLASLSISS</sequence>
<comment type="caution">
    <text evidence="2">The sequence shown here is derived from an EMBL/GenBank/DDBJ whole genome shotgun (WGS) entry which is preliminary data.</text>
</comment>
<protein>
    <submittedName>
        <fullName evidence="2">Uncharacterized protein</fullName>
    </submittedName>
</protein>
<dbReference type="InParanoid" id="A0A2R5GAG7"/>
<evidence type="ECO:0000313" key="3">
    <source>
        <dbReference type="Proteomes" id="UP000241890"/>
    </source>
</evidence>
<accession>A0A2R5GAG7</accession>
<dbReference type="Proteomes" id="UP000241890">
    <property type="component" value="Unassembled WGS sequence"/>
</dbReference>
<evidence type="ECO:0000313" key="2">
    <source>
        <dbReference type="EMBL" id="GBG28026.1"/>
    </source>
</evidence>
<feature type="compositionally biased region" description="Acidic residues" evidence="1">
    <location>
        <begin position="101"/>
        <end position="131"/>
    </location>
</feature>
<feature type="region of interest" description="Disordered" evidence="1">
    <location>
        <begin position="71"/>
        <end position="144"/>
    </location>
</feature>
<reference evidence="2 3" key="1">
    <citation type="submission" date="2017-12" db="EMBL/GenBank/DDBJ databases">
        <title>Sequencing, de novo assembly and annotation of complete genome of a new Thraustochytrid species, strain FCC1311.</title>
        <authorList>
            <person name="Sedici K."/>
            <person name="Godart F."/>
            <person name="Aiese Cigliano R."/>
            <person name="Sanseverino W."/>
            <person name="Barakat M."/>
            <person name="Ortet P."/>
            <person name="Marechal E."/>
            <person name="Cagnac O."/>
            <person name="Amato A."/>
        </authorList>
    </citation>
    <scope>NUCLEOTIDE SEQUENCE [LARGE SCALE GENOMIC DNA]</scope>
</reference>
<feature type="region of interest" description="Disordered" evidence="1">
    <location>
        <begin position="173"/>
        <end position="194"/>
    </location>
</feature>
<dbReference type="EMBL" id="BEYU01000038">
    <property type="protein sequence ID" value="GBG28026.1"/>
    <property type="molecule type" value="Genomic_DNA"/>
</dbReference>
<organism evidence="2 3">
    <name type="scientific">Hondaea fermentalgiana</name>
    <dbReference type="NCBI Taxonomy" id="2315210"/>
    <lineage>
        <taxon>Eukaryota</taxon>
        <taxon>Sar</taxon>
        <taxon>Stramenopiles</taxon>
        <taxon>Bigyra</taxon>
        <taxon>Labyrinthulomycetes</taxon>
        <taxon>Thraustochytrida</taxon>
        <taxon>Thraustochytriidae</taxon>
        <taxon>Hondaea</taxon>
    </lineage>
</organism>
<feature type="compositionally biased region" description="Acidic residues" evidence="1">
    <location>
        <begin position="71"/>
        <end position="82"/>
    </location>
</feature>
<dbReference type="AlphaFoldDB" id="A0A2R5GAG7"/>